<name>A0AA40F5R1_9PEZI</name>
<gene>
    <name evidence="2" type="ORF">B0T18DRAFT_436022</name>
</gene>
<feature type="transmembrane region" description="Helical" evidence="1">
    <location>
        <begin position="206"/>
        <end position="228"/>
    </location>
</feature>
<dbReference type="AlphaFoldDB" id="A0AA40F5R1"/>
<keyword evidence="1" id="KW-1133">Transmembrane helix</keyword>
<reference evidence="2" key="1">
    <citation type="submission" date="2023-06" db="EMBL/GenBank/DDBJ databases">
        <title>Genome-scale phylogeny and comparative genomics of the fungal order Sordariales.</title>
        <authorList>
            <consortium name="Lawrence Berkeley National Laboratory"/>
            <person name="Hensen N."/>
            <person name="Bonometti L."/>
            <person name="Westerberg I."/>
            <person name="Brannstrom I.O."/>
            <person name="Guillou S."/>
            <person name="Cros-Aarteil S."/>
            <person name="Calhoun S."/>
            <person name="Haridas S."/>
            <person name="Kuo A."/>
            <person name="Mondo S."/>
            <person name="Pangilinan J."/>
            <person name="Riley R."/>
            <person name="LaButti K."/>
            <person name="Andreopoulos B."/>
            <person name="Lipzen A."/>
            <person name="Chen C."/>
            <person name="Yanf M."/>
            <person name="Daum C."/>
            <person name="Ng V."/>
            <person name="Clum A."/>
            <person name="Steindorff A."/>
            <person name="Ohm R."/>
            <person name="Martin F."/>
            <person name="Silar P."/>
            <person name="Natvig D."/>
            <person name="Lalanne C."/>
            <person name="Gautier V."/>
            <person name="Ament-velasquez S.L."/>
            <person name="Kruys A."/>
            <person name="Hutchinson M.I."/>
            <person name="Powell A.J."/>
            <person name="Barry K."/>
            <person name="Miller A.N."/>
            <person name="Grigoriev I.V."/>
            <person name="Debuchy R."/>
            <person name="Gladieux P."/>
            <person name="Thoren M.H."/>
            <person name="Johannesson H."/>
        </authorList>
    </citation>
    <scope>NUCLEOTIDE SEQUENCE</scope>
    <source>
        <strain evidence="2">SMH3187-1</strain>
    </source>
</reference>
<evidence type="ECO:0000313" key="2">
    <source>
        <dbReference type="EMBL" id="KAK0751752.1"/>
    </source>
</evidence>
<proteinExistence type="predicted"/>
<evidence type="ECO:0000313" key="3">
    <source>
        <dbReference type="Proteomes" id="UP001172155"/>
    </source>
</evidence>
<sequence length="236" mass="27523">MSVNLVVRLMLMIKVGIVPHEGIGGSLEWKTGSLQDFVHQQFPATLRRSHERLKLEKTFTALNLHRIAGVEIKWTDNLTEHLQVMNDDKMMAVFRHASFLKAQLYNPLYPPGFIAETLRTISLLFPQEDPTTRKWLLSISKASKPPLDSHLFKAGFLATGARQFEDFHFWHDRLVVLKQVYDEARPRRFSQWWYDRRHPVEWYAQWTAVLVILLTTFFGSVQCILAGIQVHLELRS</sequence>
<accession>A0AA40F5R1</accession>
<evidence type="ECO:0000256" key="1">
    <source>
        <dbReference type="SAM" id="Phobius"/>
    </source>
</evidence>
<dbReference type="Proteomes" id="UP001172155">
    <property type="component" value="Unassembled WGS sequence"/>
</dbReference>
<comment type="caution">
    <text evidence="2">The sequence shown here is derived from an EMBL/GenBank/DDBJ whole genome shotgun (WGS) entry which is preliminary data.</text>
</comment>
<keyword evidence="1" id="KW-0472">Membrane</keyword>
<keyword evidence="3" id="KW-1185">Reference proteome</keyword>
<protein>
    <submittedName>
        <fullName evidence="2">Uncharacterized protein</fullName>
    </submittedName>
</protein>
<dbReference type="EMBL" id="JAUKUD010000002">
    <property type="protein sequence ID" value="KAK0751752.1"/>
    <property type="molecule type" value="Genomic_DNA"/>
</dbReference>
<keyword evidence="1" id="KW-0812">Transmembrane</keyword>
<organism evidence="2 3">
    <name type="scientific">Schizothecium vesticola</name>
    <dbReference type="NCBI Taxonomy" id="314040"/>
    <lineage>
        <taxon>Eukaryota</taxon>
        <taxon>Fungi</taxon>
        <taxon>Dikarya</taxon>
        <taxon>Ascomycota</taxon>
        <taxon>Pezizomycotina</taxon>
        <taxon>Sordariomycetes</taxon>
        <taxon>Sordariomycetidae</taxon>
        <taxon>Sordariales</taxon>
        <taxon>Schizotheciaceae</taxon>
        <taxon>Schizothecium</taxon>
    </lineage>
</organism>